<dbReference type="Proteomes" id="UP000536509">
    <property type="component" value="Unassembled WGS sequence"/>
</dbReference>
<proteinExistence type="predicted"/>
<comment type="caution">
    <text evidence="1">The sequence shown here is derived from an EMBL/GenBank/DDBJ whole genome shotgun (WGS) entry which is preliminary data.</text>
</comment>
<reference evidence="1 2" key="1">
    <citation type="submission" date="2020-05" db="EMBL/GenBank/DDBJ databases">
        <title>Draft genome of Flavobacterium sp. IMCC34852.</title>
        <authorList>
            <person name="Song J."/>
            <person name="Cho J.-C."/>
        </authorList>
    </citation>
    <scope>NUCLEOTIDE SEQUENCE [LARGE SCALE GENOMIC DNA]</scope>
    <source>
        <strain evidence="1 2">IMCC34852</strain>
    </source>
</reference>
<dbReference type="PROSITE" id="PS51257">
    <property type="entry name" value="PROKAR_LIPOPROTEIN"/>
    <property type="match status" value="1"/>
</dbReference>
<dbReference type="EMBL" id="JABEVX010000001">
    <property type="protein sequence ID" value="NNT71132.1"/>
    <property type="molecule type" value="Genomic_DNA"/>
</dbReference>
<accession>A0A7Y3VY25</accession>
<dbReference type="AlphaFoldDB" id="A0A7Y3VY25"/>
<evidence type="ECO:0008006" key="3">
    <source>
        <dbReference type="Google" id="ProtNLM"/>
    </source>
</evidence>
<evidence type="ECO:0000313" key="2">
    <source>
        <dbReference type="Proteomes" id="UP000536509"/>
    </source>
</evidence>
<keyword evidence="2" id="KW-1185">Reference proteome</keyword>
<gene>
    <name evidence="1" type="ORF">HKT18_02780</name>
</gene>
<protein>
    <recommendedName>
        <fullName evidence="3">Lipoprotein</fullName>
    </recommendedName>
</protein>
<sequence>MKTKILSLFLGVFTITLTSCETENSSDQSTASRQIAPVANSVNVSELSPCAYTELIADQRYDAGDIKVYFDATNVYVEYQASISWLIRETHLFIGKQNMIPLNRYGSPNPSLFPISESFEGGTEAAIYSLPRAGLPKCFTISAFAVVNRLQNGSVVQTESAWSEGVRFNQESWGMFFDVCQSDCSN</sequence>
<dbReference type="RefSeq" id="WP_171221324.1">
    <property type="nucleotide sequence ID" value="NZ_CP121446.1"/>
</dbReference>
<evidence type="ECO:0000313" key="1">
    <source>
        <dbReference type="EMBL" id="NNT71132.1"/>
    </source>
</evidence>
<organism evidence="1 2">
    <name type="scientific">Flavobacterium rivulicola</name>
    <dbReference type="NCBI Taxonomy" id="2732161"/>
    <lineage>
        <taxon>Bacteria</taxon>
        <taxon>Pseudomonadati</taxon>
        <taxon>Bacteroidota</taxon>
        <taxon>Flavobacteriia</taxon>
        <taxon>Flavobacteriales</taxon>
        <taxon>Flavobacteriaceae</taxon>
        <taxon>Flavobacterium</taxon>
    </lineage>
</organism>
<name>A0A7Y3VY25_9FLAO</name>